<accession>A0ABQ9DXP4</accession>
<dbReference type="Gene3D" id="2.170.15.10">
    <property type="entry name" value="Proaerolysin, chain A, domain 3"/>
    <property type="match status" value="1"/>
</dbReference>
<dbReference type="Proteomes" id="UP001217089">
    <property type="component" value="Unassembled WGS sequence"/>
</dbReference>
<evidence type="ECO:0000256" key="1">
    <source>
        <dbReference type="SAM" id="MobiDB-lite"/>
    </source>
</evidence>
<organism evidence="2 3">
    <name type="scientific">Tegillarca granosa</name>
    <name type="common">Malaysian cockle</name>
    <name type="synonym">Anadara granosa</name>
    <dbReference type="NCBI Taxonomy" id="220873"/>
    <lineage>
        <taxon>Eukaryota</taxon>
        <taxon>Metazoa</taxon>
        <taxon>Spiralia</taxon>
        <taxon>Lophotrochozoa</taxon>
        <taxon>Mollusca</taxon>
        <taxon>Bivalvia</taxon>
        <taxon>Autobranchia</taxon>
        <taxon>Pteriomorphia</taxon>
        <taxon>Arcoida</taxon>
        <taxon>Arcoidea</taxon>
        <taxon>Arcidae</taxon>
        <taxon>Tegillarca</taxon>
    </lineage>
</organism>
<dbReference type="CDD" id="cd20237">
    <property type="entry name" value="PFM_LIN24-like"/>
    <property type="match status" value="1"/>
</dbReference>
<comment type="caution">
    <text evidence="2">The sequence shown here is derived from an EMBL/GenBank/DDBJ whole genome shotgun (WGS) entry which is preliminary data.</text>
</comment>
<name>A0ABQ9DXP4_TEGGR</name>
<dbReference type="PANTHER" id="PTHR39369">
    <property type="entry name" value="LIN-24 (TWENTY-FOUR) LIKE"/>
    <property type="match status" value="1"/>
</dbReference>
<protein>
    <submittedName>
        <fullName evidence="2">Uncharacterized protein</fullName>
    </submittedName>
</protein>
<evidence type="ECO:0000313" key="2">
    <source>
        <dbReference type="EMBL" id="KAJ8298028.1"/>
    </source>
</evidence>
<feature type="compositionally biased region" description="Low complexity" evidence="1">
    <location>
        <begin position="159"/>
        <end position="168"/>
    </location>
</feature>
<keyword evidence="3" id="KW-1185">Reference proteome</keyword>
<sequence>MTIPYSENKKIVCIPSLRIITNKRTLDIVCFLNINCLYPRSDDQRQQSNGNGKWSECLIRRRALYATFSTTDRKQPNTLEATIMGTHNEQMFNLNLEEILEKYTWKRYKSDKGFIKNLFTRKSNYYVDIRWGYLEFTHKTTRFDIRPDVADMVPAAIATSSGSSGGKSAAKKSPSRSPGGSKEVILYKSDYENDTPLDQKYTFSTNRTTTTSTSIEFEETFTKGGEASIEISVPGDIVTVGAGLSGELTVTEKEGQTFEETLTWEVNTEINVAKGHKAEAVVVVSEKNSLADFEVKTTMSLPDGKDLPIAIRRRSDDAIEYVVIVNDLKAVFANYAEGRRNIEILQNPDEKRKMMRHNVIFTTHGTCKSISWKNQHVEVHSVKFKDFPDEKEKSCPDADEDGE</sequence>
<proteinExistence type="predicted"/>
<dbReference type="SUPFAM" id="SSF56973">
    <property type="entry name" value="Aerolisin/ETX pore-forming domain"/>
    <property type="match status" value="1"/>
</dbReference>
<dbReference type="EMBL" id="JARBDR010000923">
    <property type="protein sequence ID" value="KAJ8298028.1"/>
    <property type="molecule type" value="Genomic_DNA"/>
</dbReference>
<dbReference type="PANTHER" id="PTHR39369:SF6">
    <property type="entry name" value="LIN-24 (TWENTY-FOUR) LIKE"/>
    <property type="match status" value="1"/>
</dbReference>
<feature type="region of interest" description="Disordered" evidence="1">
    <location>
        <begin position="159"/>
        <end position="182"/>
    </location>
</feature>
<evidence type="ECO:0000313" key="3">
    <source>
        <dbReference type="Proteomes" id="UP001217089"/>
    </source>
</evidence>
<reference evidence="2 3" key="1">
    <citation type="submission" date="2022-12" db="EMBL/GenBank/DDBJ databases">
        <title>Chromosome-level genome of Tegillarca granosa.</title>
        <authorList>
            <person name="Kim J."/>
        </authorList>
    </citation>
    <scope>NUCLEOTIDE SEQUENCE [LARGE SCALE GENOMIC DNA]</scope>
    <source>
        <strain evidence="2">Teg-2019</strain>
        <tissue evidence="2">Adductor muscle</tissue>
    </source>
</reference>
<gene>
    <name evidence="2" type="ORF">KUTeg_024559</name>
</gene>